<accession>A0A9J6EED4</accession>
<dbReference type="Proteomes" id="UP000821866">
    <property type="component" value="Chromosome 2"/>
</dbReference>
<organism evidence="2 3">
    <name type="scientific">Rhipicephalus microplus</name>
    <name type="common">Cattle tick</name>
    <name type="synonym">Boophilus microplus</name>
    <dbReference type="NCBI Taxonomy" id="6941"/>
    <lineage>
        <taxon>Eukaryota</taxon>
        <taxon>Metazoa</taxon>
        <taxon>Ecdysozoa</taxon>
        <taxon>Arthropoda</taxon>
        <taxon>Chelicerata</taxon>
        <taxon>Arachnida</taxon>
        <taxon>Acari</taxon>
        <taxon>Parasitiformes</taxon>
        <taxon>Ixodida</taxon>
        <taxon>Ixodoidea</taxon>
        <taxon>Ixodidae</taxon>
        <taxon>Rhipicephalinae</taxon>
        <taxon>Rhipicephalus</taxon>
        <taxon>Boophilus</taxon>
    </lineage>
</organism>
<feature type="compositionally biased region" description="Basic and acidic residues" evidence="1">
    <location>
        <begin position="84"/>
        <end position="99"/>
    </location>
</feature>
<gene>
    <name evidence="2" type="ORF">HPB51_001416</name>
</gene>
<keyword evidence="3" id="KW-1185">Reference proteome</keyword>
<sequence length="240" mass="26275">MARQWPLTIASAPDCVHRFAARVMLVAGPSFITEANGPRRVFAACSGVSALRLPAHDFSLCRALRLRVRGHDCGPRWGSQPGEEIVRDRQEEKRDDLRARGRNAPLPVRLSPGLSVSSPPPIPPGKWKAGPALYPICLGARCLLPRLDSALLQGRNACLKPGRPFLQRSGRSGDTGKFVPCAQQCLAPASHLASSQPREENRARIPALPFYRRRFQCSNSYRAFFGALLSESFCSPAVLV</sequence>
<proteinExistence type="predicted"/>
<evidence type="ECO:0000313" key="3">
    <source>
        <dbReference type="Proteomes" id="UP000821866"/>
    </source>
</evidence>
<feature type="compositionally biased region" description="Low complexity" evidence="1">
    <location>
        <begin position="105"/>
        <end position="117"/>
    </location>
</feature>
<dbReference type="AlphaFoldDB" id="A0A9J6EED4"/>
<name>A0A9J6EED4_RHIMP</name>
<protein>
    <submittedName>
        <fullName evidence="2">Uncharacterized protein</fullName>
    </submittedName>
</protein>
<comment type="caution">
    <text evidence="2">The sequence shown here is derived from an EMBL/GenBank/DDBJ whole genome shotgun (WGS) entry which is preliminary data.</text>
</comment>
<reference evidence="2" key="1">
    <citation type="journal article" date="2020" name="Cell">
        <title>Large-Scale Comparative Analyses of Tick Genomes Elucidate Their Genetic Diversity and Vector Capacities.</title>
        <authorList>
            <consortium name="Tick Genome and Microbiome Consortium (TIGMIC)"/>
            <person name="Jia N."/>
            <person name="Wang J."/>
            <person name="Shi W."/>
            <person name="Du L."/>
            <person name="Sun Y."/>
            <person name="Zhan W."/>
            <person name="Jiang J.F."/>
            <person name="Wang Q."/>
            <person name="Zhang B."/>
            <person name="Ji P."/>
            <person name="Bell-Sakyi L."/>
            <person name="Cui X.M."/>
            <person name="Yuan T.T."/>
            <person name="Jiang B.G."/>
            <person name="Yang W.F."/>
            <person name="Lam T.T."/>
            <person name="Chang Q.C."/>
            <person name="Ding S.J."/>
            <person name="Wang X.J."/>
            <person name="Zhu J.G."/>
            <person name="Ruan X.D."/>
            <person name="Zhao L."/>
            <person name="Wei J.T."/>
            <person name="Ye R.Z."/>
            <person name="Que T.C."/>
            <person name="Du C.H."/>
            <person name="Zhou Y.H."/>
            <person name="Cheng J.X."/>
            <person name="Dai P.F."/>
            <person name="Guo W.B."/>
            <person name="Han X.H."/>
            <person name="Huang E.J."/>
            <person name="Li L.F."/>
            <person name="Wei W."/>
            <person name="Gao Y.C."/>
            <person name="Liu J.Z."/>
            <person name="Shao H.Z."/>
            <person name="Wang X."/>
            <person name="Wang C.C."/>
            <person name="Yang T.C."/>
            <person name="Huo Q.B."/>
            <person name="Li W."/>
            <person name="Chen H.Y."/>
            <person name="Chen S.E."/>
            <person name="Zhou L.G."/>
            <person name="Ni X.B."/>
            <person name="Tian J.H."/>
            <person name="Sheng Y."/>
            <person name="Liu T."/>
            <person name="Pan Y.S."/>
            <person name="Xia L.Y."/>
            <person name="Li J."/>
            <person name="Zhao F."/>
            <person name="Cao W.C."/>
        </authorList>
    </citation>
    <scope>NUCLEOTIDE SEQUENCE</scope>
    <source>
        <strain evidence="2">Rmic-2018</strain>
    </source>
</reference>
<evidence type="ECO:0000313" key="2">
    <source>
        <dbReference type="EMBL" id="KAH8032718.1"/>
    </source>
</evidence>
<evidence type="ECO:0000256" key="1">
    <source>
        <dbReference type="SAM" id="MobiDB-lite"/>
    </source>
</evidence>
<feature type="region of interest" description="Disordered" evidence="1">
    <location>
        <begin position="77"/>
        <end position="121"/>
    </location>
</feature>
<dbReference type="EMBL" id="JABSTU010000004">
    <property type="protein sequence ID" value="KAH8032718.1"/>
    <property type="molecule type" value="Genomic_DNA"/>
</dbReference>
<reference evidence="2" key="2">
    <citation type="submission" date="2021-09" db="EMBL/GenBank/DDBJ databases">
        <authorList>
            <person name="Jia N."/>
            <person name="Wang J."/>
            <person name="Shi W."/>
            <person name="Du L."/>
            <person name="Sun Y."/>
            <person name="Zhan W."/>
            <person name="Jiang J."/>
            <person name="Wang Q."/>
            <person name="Zhang B."/>
            <person name="Ji P."/>
            <person name="Sakyi L.B."/>
            <person name="Cui X."/>
            <person name="Yuan T."/>
            <person name="Jiang B."/>
            <person name="Yang W."/>
            <person name="Lam T.T.-Y."/>
            <person name="Chang Q."/>
            <person name="Ding S."/>
            <person name="Wang X."/>
            <person name="Zhu J."/>
            <person name="Ruan X."/>
            <person name="Zhao L."/>
            <person name="Wei J."/>
            <person name="Que T."/>
            <person name="Du C."/>
            <person name="Cheng J."/>
            <person name="Dai P."/>
            <person name="Han X."/>
            <person name="Huang E."/>
            <person name="Gao Y."/>
            <person name="Liu J."/>
            <person name="Shao H."/>
            <person name="Ye R."/>
            <person name="Li L."/>
            <person name="Wei W."/>
            <person name="Wang X."/>
            <person name="Wang C."/>
            <person name="Huo Q."/>
            <person name="Li W."/>
            <person name="Guo W."/>
            <person name="Chen H."/>
            <person name="Chen S."/>
            <person name="Zhou L."/>
            <person name="Zhou L."/>
            <person name="Ni X."/>
            <person name="Tian J."/>
            <person name="Zhou Y."/>
            <person name="Sheng Y."/>
            <person name="Liu T."/>
            <person name="Pan Y."/>
            <person name="Xia L."/>
            <person name="Li J."/>
            <person name="Zhao F."/>
            <person name="Cao W."/>
        </authorList>
    </citation>
    <scope>NUCLEOTIDE SEQUENCE</scope>
    <source>
        <strain evidence="2">Rmic-2018</strain>
        <tissue evidence="2">Larvae</tissue>
    </source>
</reference>